<accession>Q4T842</accession>
<feature type="domain" description="AIG1-type G" evidence="4">
    <location>
        <begin position="56"/>
        <end position="193"/>
    </location>
</feature>
<evidence type="ECO:0000256" key="2">
    <source>
        <dbReference type="ARBA" id="ARBA00022741"/>
    </source>
</evidence>
<organism evidence="5">
    <name type="scientific">Tetraodon nigroviridis</name>
    <name type="common">Spotted green pufferfish</name>
    <name type="synonym">Chelonodon nigroviridis</name>
    <dbReference type="NCBI Taxonomy" id="99883"/>
    <lineage>
        <taxon>Eukaryota</taxon>
        <taxon>Metazoa</taxon>
        <taxon>Chordata</taxon>
        <taxon>Craniata</taxon>
        <taxon>Vertebrata</taxon>
        <taxon>Euteleostomi</taxon>
        <taxon>Actinopterygii</taxon>
        <taxon>Neopterygii</taxon>
        <taxon>Teleostei</taxon>
        <taxon>Neoteleostei</taxon>
        <taxon>Acanthomorphata</taxon>
        <taxon>Eupercaria</taxon>
        <taxon>Tetraodontiformes</taxon>
        <taxon>Tetradontoidea</taxon>
        <taxon>Tetraodontidae</taxon>
        <taxon>Tetraodon</taxon>
    </lineage>
</organism>
<gene>
    <name evidence="5" type="ORF">GSTENG00005415001</name>
</gene>
<comment type="caution">
    <text evidence="5">The sequence shown here is derived from an EMBL/GenBank/DDBJ whole genome shotgun (WGS) entry which is preliminary data.</text>
</comment>
<sequence length="196" mass="21787">RGSTSPDANTGSHGSDLRVMVLGESWSPRAPDGVTILGGEPSKRDGSTLRRWRGQVAGRRLSVVEPLGLKWRDGPGSDKKEQRRRLLDSAWRCGPGPHVVLLLLPAFLTCTQRLRSALEEHVSWLGPEVWRRALLLLTWGEMLGESVEQHVLRNRELAELVGKCEGRVHVVTSNKNNSGVEGLLEKMEDIVAMNRF</sequence>
<feature type="non-terminal residue" evidence="5">
    <location>
        <position position="1"/>
    </location>
</feature>
<reference evidence="5" key="2">
    <citation type="submission" date="2004-02" db="EMBL/GenBank/DDBJ databases">
        <authorList>
            <consortium name="Genoscope"/>
            <consortium name="Whitehead Institute Centre for Genome Research"/>
        </authorList>
    </citation>
    <scope>NUCLEOTIDE SEQUENCE</scope>
</reference>
<dbReference type="KEGG" id="tng:GSTEN00005415G001"/>
<name>Q4T842_TETNG</name>
<dbReference type="EMBL" id="CAAE01007898">
    <property type="protein sequence ID" value="CAF90940.1"/>
    <property type="molecule type" value="Genomic_DNA"/>
</dbReference>
<dbReference type="Pfam" id="PF04548">
    <property type="entry name" value="AIG1"/>
    <property type="match status" value="1"/>
</dbReference>
<keyword evidence="2" id="KW-0547">Nucleotide-binding</keyword>
<reference evidence="5" key="1">
    <citation type="journal article" date="2004" name="Nature">
        <title>Genome duplication in the teleost fish Tetraodon nigroviridis reveals the early vertebrate proto-karyotype.</title>
        <authorList>
            <person name="Jaillon O."/>
            <person name="Aury J.-M."/>
            <person name="Brunet F."/>
            <person name="Petit J.-L."/>
            <person name="Stange-Thomann N."/>
            <person name="Mauceli E."/>
            <person name="Bouneau L."/>
            <person name="Fischer C."/>
            <person name="Ozouf-Costaz C."/>
            <person name="Bernot A."/>
            <person name="Nicaud S."/>
            <person name="Jaffe D."/>
            <person name="Fisher S."/>
            <person name="Lutfalla G."/>
            <person name="Dossat C."/>
            <person name="Segurens B."/>
            <person name="Dasilva C."/>
            <person name="Salanoubat M."/>
            <person name="Levy M."/>
            <person name="Boudet N."/>
            <person name="Castellano S."/>
            <person name="Anthouard V."/>
            <person name="Jubin C."/>
            <person name="Castelli V."/>
            <person name="Katinka M."/>
            <person name="Vacherie B."/>
            <person name="Biemont C."/>
            <person name="Skalli Z."/>
            <person name="Cattolico L."/>
            <person name="Poulain J."/>
            <person name="De Berardinis V."/>
            <person name="Cruaud C."/>
            <person name="Duprat S."/>
            <person name="Brottier P."/>
            <person name="Coutanceau J.-P."/>
            <person name="Gouzy J."/>
            <person name="Parra G."/>
            <person name="Lardier G."/>
            <person name="Chapple C."/>
            <person name="McKernan K.J."/>
            <person name="McEwan P."/>
            <person name="Bosak S."/>
            <person name="Kellis M."/>
            <person name="Volff J.-N."/>
            <person name="Guigo R."/>
            <person name="Zody M.C."/>
            <person name="Mesirov J."/>
            <person name="Lindblad-Toh K."/>
            <person name="Birren B."/>
            <person name="Nusbaum C."/>
            <person name="Kahn D."/>
            <person name="Robinson-Rechavi M."/>
            <person name="Laudet V."/>
            <person name="Schachter V."/>
            <person name="Quetier F."/>
            <person name="Saurin W."/>
            <person name="Scarpelli C."/>
            <person name="Wincker P."/>
            <person name="Lander E.S."/>
            <person name="Weissenbach J."/>
            <person name="Roest Crollius H."/>
        </authorList>
    </citation>
    <scope>NUCLEOTIDE SEQUENCE [LARGE SCALE GENOMIC DNA]</scope>
</reference>
<evidence type="ECO:0000313" key="5">
    <source>
        <dbReference type="EMBL" id="CAF90940.1"/>
    </source>
</evidence>
<dbReference type="OrthoDB" id="8964039at2759"/>
<keyword evidence="3" id="KW-0342">GTP-binding</keyword>
<dbReference type="AlphaFoldDB" id="Q4T842"/>
<dbReference type="PANTHER" id="PTHR10903">
    <property type="entry name" value="GTPASE, IMAP FAMILY MEMBER-RELATED"/>
    <property type="match status" value="1"/>
</dbReference>
<comment type="similarity">
    <text evidence="1">Belongs to the TRAFAC class TrmE-Era-EngA-EngB-Septin-like GTPase superfamily. AIG1/Toc34/Toc159-like paraseptin GTPase family. IAN subfamily.</text>
</comment>
<evidence type="ECO:0000256" key="1">
    <source>
        <dbReference type="ARBA" id="ARBA00008535"/>
    </source>
</evidence>
<evidence type="ECO:0000256" key="3">
    <source>
        <dbReference type="ARBA" id="ARBA00023134"/>
    </source>
</evidence>
<dbReference type="InterPro" id="IPR006703">
    <property type="entry name" value="G_AIG1"/>
</dbReference>
<evidence type="ECO:0000259" key="4">
    <source>
        <dbReference type="Pfam" id="PF04548"/>
    </source>
</evidence>
<dbReference type="PANTHER" id="PTHR10903:SF107">
    <property type="entry name" value="GTPASE IMAP FAMILY MEMBER 4-LIKE-RELATED"/>
    <property type="match status" value="1"/>
</dbReference>
<dbReference type="SUPFAM" id="SSF52540">
    <property type="entry name" value="P-loop containing nucleoside triphosphate hydrolases"/>
    <property type="match status" value="1"/>
</dbReference>
<protein>
    <submittedName>
        <fullName evidence="5">(spotted green pufferfish) hypothetical protein</fullName>
    </submittedName>
</protein>
<dbReference type="InterPro" id="IPR045058">
    <property type="entry name" value="GIMA/IAN/Toc"/>
</dbReference>
<dbReference type="GO" id="GO:0005525">
    <property type="term" value="F:GTP binding"/>
    <property type="evidence" value="ECO:0007669"/>
    <property type="project" value="UniProtKB-KW"/>
</dbReference>
<dbReference type="InterPro" id="IPR027417">
    <property type="entry name" value="P-loop_NTPase"/>
</dbReference>
<proteinExistence type="inferred from homology"/>
<dbReference type="Gene3D" id="3.40.50.300">
    <property type="entry name" value="P-loop containing nucleotide triphosphate hydrolases"/>
    <property type="match status" value="1"/>
</dbReference>